<dbReference type="SUPFAM" id="SSF52540">
    <property type="entry name" value="P-loop containing nucleoside triphosphate hydrolases"/>
    <property type="match status" value="1"/>
</dbReference>
<organism evidence="2 3">
    <name type="scientific">Elasticomyces elasticus</name>
    <dbReference type="NCBI Taxonomy" id="574655"/>
    <lineage>
        <taxon>Eukaryota</taxon>
        <taxon>Fungi</taxon>
        <taxon>Dikarya</taxon>
        <taxon>Ascomycota</taxon>
        <taxon>Pezizomycotina</taxon>
        <taxon>Dothideomycetes</taxon>
        <taxon>Dothideomycetidae</taxon>
        <taxon>Mycosphaerellales</taxon>
        <taxon>Teratosphaeriaceae</taxon>
        <taxon>Elasticomyces</taxon>
    </lineage>
</organism>
<dbReference type="InterPro" id="IPR027417">
    <property type="entry name" value="P-loop_NTPase"/>
</dbReference>
<name>A0AAN7ZQW3_9PEZI</name>
<dbReference type="PANTHER" id="PTHR48419">
    <property type="entry name" value="SULFOTRANSFERASE DOMAIN-CONTAINING PROTEIN"/>
    <property type="match status" value="1"/>
</dbReference>
<dbReference type="AlphaFoldDB" id="A0AAN7ZQW3"/>
<evidence type="ECO:0000313" key="2">
    <source>
        <dbReference type="EMBL" id="KAK5707837.1"/>
    </source>
</evidence>
<comment type="caution">
    <text evidence="2">The sequence shown here is derived from an EMBL/GenBank/DDBJ whole genome shotgun (WGS) entry which is preliminary data.</text>
</comment>
<evidence type="ECO:0008006" key="4">
    <source>
        <dbReference type="Google" id="ProtNLM"/>
    </source>
</evidence>
<protein>
    <recommendedName>
        <fullName evidence="4">P-loop containing nucleoside triphosphate hydrolase protein</fullName>
    </recommendedName>
</protein>
<proteinExistence type="predicted"/>
<dbReference type="InterPro" id="IPR053226">
    <property type="entry name" value="Pyrrolopyrazine_biosynth_F"/>
</dbReference>
<dbReference type="Proteomes" id="UP001310594">
    <property type="component" value="Unassembled WGS sequence"/>
</dbReference>
<reference evidence="2" key="1">
    <citation type="submission" date="2023-08" db="EMBL/GenBank/DDBJ databases">
        <title>Black Yeasts Isolated from many extreme environments.</title>
        <authorList>
            <person name="Coleine C."/>
            <person name="Stajich J.E."/>
            <person name="Selbmann L."/>
        </authorList>
    </citation>
    <scope>NUCLEOTIDE SEQUENCE</scope>
    <source>
        <strain evidence="2">CCFEE 5810</strain>
    </source>
</reference>
<evidence type="ECO:0000256" key="1">
    <source>
        <dbReference type="SAM" id="MobiDB-lite"/>
    </source>
</evidence>
<dbReference type="Gene3D" id="3.40.50.300">
    <property type="entry name" value="P-loop containing nucleotide triphosphate hydrolases"/>
    <property type="match status" value="1"/>
</dbReference>
<feature type="region of interest" description="Disordered" evidence="1">
    <location>
        <begin position="118"/>
        <end position="152"/>
    </location>
</feature>
<dbReference type="EMBL" id="JAVRQU010000001">
    <property type="protein sequence ID" value="KAK5707837.1"/>
    <property type="molecule type" value="Genomic_DNA"/>
</dbReference>
<dbReference type="PANTHER" id="PTHR48419:SF1">
    <property type="entry name" value="SULFOTRANSFERASE DOMAIN-CONTAINING PROTEIN"/>
    <property type="match status" value="1"/>
</dbReference>
<gene>
    <name evidence="2" type="ORF">LTR97_000375</name>
</gene>
<sequence>MTRRNSLQTIHEPFGDAFYYGPERMGTRFEEDEEARAKSGFSDSTFKTILDRIDREAAEGKRVFIKDITYYLVPPERQGAHVAPSLQKVKRGVGTEEELNEQGGLGLRLQRTASARDSGVVTNGNGHTSDDSPPKSPPFPYDTPSEPSNPTVVPREILERFHFTFLIRHPKFAIPSYYRCCIPPLVERTGFNPFMPSEAGYDELRALFDYCKDTGLVGPKVCGRDDANNVPHGKDSGIEICVIDADDLLDDPEGILRKYCESIGLEFRQEMLNWDNEEDHMYAKEAFEKWNGFHDDAIHSKDLKPRAHKKQPKTDEEMFAEWVEKYGEDAAKTIKQTVDDNVETYDYLKQFAIKV</sequence>
<accession>A0AAN7ZQW3</accession>
<evidence type="ECO:0000313" key="3">
    <source>
        <dbReference type="Proteomes" id="UP001310594"/>
    </source>
</evidence>